<sequence>MISGVAVLSLMRRAAITPAHKIRVSHENFKYVTSA</sequence>
<dbReference type="EMBL" id="PP856722">
    <property type="protein sequence ID" value="XCH40451.1"/>
    <property type="molecule type" value="Genomic_DNA"/>
</dbReference>
<reference evidence="1" key="1">
    <citation type="submission" date="2024-05" db="EMBL/GenBank/DDBJ databases">
        <authorList>
            <person name="Mugo M.M."/>
            <person name="Musyoki A.M."/>
            <person name="Makumi A.M."/>
            <person name="Mutai I."/>
            <person name="Drechsel O."/>
            <person name="Kering K.K."/>
            <person name="Muturi P."/>
            <person name="Mbae C.K."/>
            <person name="Kariuki S.M."/>
        </authorList>
    </citation>
    <scope>NUCLEOTIDE SEQUENCE</scope>
</reference>
<gene>
    <name evidence="1" type="ORF">YRYPWZST_CDS0050</name>
</gene>
<protein>
    <submittedName>
        <fullName evidence="1">Uncharacterized protein</fullName>
    </submittedName>
</protein>
<evidence type="ECO:0000313" key="1">
    <source>
        <dbReference type="EMBL" id="XCH40451.1"/>
    </source>
</evidence>
<organism evidence="1">
    <name type="scientific">Salmonella phage vB_SEnST11_KE23</name>
    <dbReference type="NCBI Taxonomy" id="3161174"/>
    <lineage>
        <taxon>Viruses</taxon>
        <taxon>Duplodnaviria</taxon>
        <taxon>Heunggongvirae</taxon>
        <taxon>Uroviricota</taxon>
        <taxon>Caudoviricetes</taxon>
        <taxon>Vequintavirinae</taxon>
        <taxon>Seunavirus</taxon>
    </lineage>
</organism>
<name>A0AAU8GG24_9CAUD</name>
<accession>A0AAU8GG24</accession>
<proteinExistence type="predicted"/>